<dbReference type="STRING" id="537013.CLOSTMETH_01443"/>
<evidence type="ECO:0000313" key="2">
    <source>
        <dbReference type="Proteomes" id="UP000003340"/>
    </source>
</evidence>
<reference evidence="1 2" key="2">
    <citation type="submission" date="2009-02" db="EMBL/GenBank/DDBJ databases">
        <title>Draft genome sequence of Clostridium methylpentosum (DSM 5476).</title>
        <authorList>
            <person name="Sudarsanam P."/>
            <person name="Ley R."/>
            <person name="Guruge J."/>
            <person name="Turnbaugh P.J."/>
            <person name="Mahowald M."/>
            <person name="Liep D."/>
            <person name="Gordon J."/>
        </authorList>
    </citation>
    <scope>NUCLEOTIDE SEQUENCE [LARGE SCALE GENOMIC DNA]</scope>
    <source>
        <strain evidence="1 2">DSM 5476</strain>
    </source>
</reference>
<dbReference type="AlphaFoldDB" id="C0EC74"/>
<name>C0EC74_9FIRM</name>
<accession>C0EC74</accession>
<sequence>MVRTHHYTTLGGRVHPDYDEFLQNRYKKRVDKRAYAHYNS</sequence>
<proteinExistence type="predicted"/>
<dbReference type="EMBL" id="ACEC01000046">
    <property type="protein sequence ID" value="EEG30964.1"/>
    <property type="molecule type" value="Genomic_DNA"/>
</dbReference>
<organism evidence="1 2">
    <name type="scientific">[Clostridium] methylpentosum DSM 5476</name>
    <dbReference type="NCBI Taxonomy" id="537013"/>
    <lineage>
        <taxon>Bacteria</taxon>
        <taxon>Bacillati</taxon>
        <taxon>Bacillota</taxon>
        <taxon>Clostridia</taxon>
        <taxon>Eubacteriales</taxon>
        <taxon>Oscillospiraceae</taxon>
        <taxon>Oscillospiraceae incertae sedis</taxon>
    </lineage>
</organism>
<comment type="caution">
    <text evidence="1">The sequence shown here is derived from an EMBL/GenBank/DDBJ whole genome shotgun (WGS) entry which is preliminary data.</text>
</comment>
<protein>
    <submittedName>
        <fullName evidence="1">Uncharacterized protein</fullName>
    </submittedName>
</protein>
<evidence type="ECO:0000313" key="1">
    <source>
        <dbReference type="EMBL" id="EEG30964.1"/>
    </source>
</evidence>
<dbReference type="Proteomes" id="UP000003340">
    <property type="component" value="Unassembled WGS sequence"/>
</dbReference>
<reference evidence="1 2" key="1">
    <citation type="submission" date="2009-01" db="EMBL/GenBank/DDBJ databases">
        <authorList>
            <person name="Fulton L."/>
            <person name="Clifton S."/>
            <person name="Fulton B."/>
            <person name="Xu J."/>
            <person name="Minx P."/>
            <person name="Pepin K.H."/>
            <person name="Johnson M."/>
            <person name="Bhonagiri V."/>
            <person name="Nash W.E."/>
            <person name="Mardis E.R."/>
            <person name="Wilson R.K."/>
        </authorList>
    </citation>
    <scope>NUCLEOTIDE SEQUENCE [LARGE SCALE GENOMIC DNA]</scope>
    <source>
        <strain evidence="1 2">DSM 5476</strain>
    </source>
</reference>
<dbReference type="HOGENOM" id="CLU_3287472_0_0_9"/>
<keyword evidence="2" id="KW-1185">Reference proteome</keyword>
<gene>
    <name evidence="1" type="ORF">CLOSTMETH_01443</name>
</gene>